<dbReference type="InterPro" id="IPR016040">
    <property type="entry name" value="NAD(P)-bd_dom"/>
</dbReference>
<evidence type="ECO:0000256" key="1">
    <source>
        <dbReference type="ARBA" id="ARBA00000083"/>
    </source>
</evidence>
<dbReference type="GO" id="GO:0005829">
    <property type="term" value="C:cytosol"/>
    <property type="evidence" value="ECO:0007669"/>
    <property type="project" value="TreeGrafter"/>
</dbReference>
<feature type="domain" description="NAD(P)-binding" evidence="6">
    <location>
        <begin position="7"/>
        <end position="110"/>
    </location>
</feature>
<evidence type="ECO:0000259" key="6">
    <source>
        <dbReference type="Pfam" id="PF16363"/>
    </source>
</evidence>
<evidence type="ECO:0000256" key="2">
    <source>
        <dbReference type="ARBA" id="ARBA00004947"/>
    </source>
</evidence>
<evidence type="ECO:0000313" key="8">
    <source>
        <dbReference type="Proteomes" id="UP000886885"/>
    </source>
</evidence>
<sequence>MVGQTILVTGGAGFFGTHTVVQLLNEGFKVSIIDNHDKCVTEAVDCVKELVGPQLSKNLEFNLGDLRKKDDLEKLFSRIKFDAVIHFSGLKAVGDNSLAGTINLYEVMAKHNWKKKLVSNGDGSMTSVLTLQQLNRNPVHIETLKNSGASCGSSFAGAYWEVVLCAAKSSRKKLELLVLSFSMLGDNLLPFPIQSTAY</sequence>
<evidence type="ECO:0000256" key="4">
    <source>
        <dbReference type="ARBA" id="ARBA00023144"/>
    </source>
</evidence>
<dbReference type="PANTHER" id="PTHR43725:SF15">
    <property type="entry name" value="BIFUNCTIONAL UDP-GLUCOSE 4-EPIMERASE AND UDP-XYLOSE 4-EPIMERASE 1"/>
    <property type="match status" value="1"/>
</dbReference>
<reference evidence="7" key="1">
    <citation type="journal article" date="2020" name="bioRxiv">
        <title>Hybrid origin of Populus tomentosa Carr. identified through genome sequencing and phylogenomic analysis.</title>
        <authorList>
            <person name="An X."/>
            <person name="Gao K."/>
            <person name="Chen Z."/>
            <person name="Li J."/>
            <person name="Yang X."/>
            <person name="Yang X."/>
            <person name="Zhou J."/>
            <person name="Guo T."/>
            <person name="Zhao T."/>
            <person name="Huang S."/>
            <person name="Miao D."/>
            <person name="Khan W.U."/>
            <person name="Rao P."/>
            <person name="Ye M."/>
            <person name="Lei B."/>
            <person name="Liao W."/>
            <person name="Wang J."/>
            <person name="Ji L."/>
            <person name="Li Y."/>
            <person name="Guo B."/>
            <person name="Mustafa N.S."/>
            <person name="Li S."/>
            <person name="Yun Q."/>
            <person name="Keller S.R."/>
            <person name="Mao J."/>
            <person name="Zhang R."/>
            <person name="Strauss S.H."/>
        </authorList>
    </citation>
    <scope>NUCLEOTIDE SEQUENCE</scope>
    <source>
        <strain evidence="7">GM15</strain>
        <tissue evidence="7">Leaf</tissue>
    </source>
</reference>
<keyword evidence="5" id="KW-0119">Carbohydrate metabolism</keyword>
<dbReference type="GO" id="GO:0006012">
    <property type="term" value="P:galactose metabolic process"/>
    <property type="evidence" value="ECO:0007669"/>
    <property type="project" value="UniProtKB-KW"/>
</dbReference>
<evidence type="ECO:0000313" key="7">
    <source>
        <dbReference type="EMBL" id="KAG6751160.1"/>
    </source>
</evidence>
<gene>
    <name evidence="7" type="ORF">POTOM_045679</name>
</gene>
<dbReference type="Proteomes" id="UP000886885">
    <property type="component" value="Chromosome 13D"/>
</dbReference>
<evidence type="ECO:0000256" key="3">
    <source>
        <dbReference type="ARBA" id="ARBA00013189"/>
    </source>
</evidence>
<organism evidence="7 8">
    <name type="scientific">Populus tomentosa</name>
    <name type="common">Chinese white poplar</name>
    <dbReference type="NCBI Taxonomy" id="118781"/>
    <lineage>
        <taxon>Eukaryota</taxon>
        <taxon>Viridiplantae</taxon>
        <taxon>Streptophyta</taxon>
        <taxon>Embryophyta</taxon>
        <taxon>Tracheophyta</taxon>
        <taxon>Spermatophyta</taxon>
        <taxon>Magnoliopsida</taxon>
        <taxon>eudicotyledons</taxon>
        <taxon>Gunneridae</taxon>
        <taxon>Pentapetalae</taxon>
        <taxon>rosids</taxon>
        <taxon>fabids</taxon>
        <taxon>Malpighiales</taxon>
        <taxon>Salicaceae</taxon>
        <taxon>Saliceae</taxon>
        <taxon>Populus</taxon>
    </lineage>
</organism>
<accession>A0A8X8CE75</accession>
<comment type="caution">
    <text evidence="7">The sequence shown here is derived from an EMBL/GenBank/DDBJ whole genome shotgun (WGS) entry which is preliminary data.</text>
</comment>
<protein>
    <recommendedName>
        <fullName evidence="3">UDP-glucose 4-epimerase</fullName>
        <ecNumber evidence="3">5.1.3.2</ecNumber>
    </recommendedName>
</protein>
<comment type="pathway">
    <text evidence="2">Carbohydrate metabolism; galactose metabolism.</text>
</comment>
<keyword evidence="4" id="KW-0299">Galactose metabolism</keyword>
<dbReference type="EC" id="5.1.3.2" evidence="3"/>
<dbReference type="GO" id="GO:0003978">
    <property type="term" value="F:UDP-glucose 4-epimerase activity"/>
    <property type="evidence" value="ECO:0007669"/>
    <property type="project" value="UniProtKB-EC"/>
</dbReference>
<comment type="catalytic activity">
    <reaction evidence="1">
        <text>UDP-alpha-D-glucose = UDP-alpha-D-galactose</text>
        <dbReference type="Rhea" id="RHEA:22168"/>
        <dbReference type="ChEBI" id="CHEBI:58885"/>
        <dbReference type="ChEBI" id="CHEBI:66914"/>
        <dbReference type="EC" id="5.1.3.2"/>
    </reaction>
</comment>
<name>A0A8X8CE75_POPTO</name>
<evidence type="ECO:0000256" key="5">
    <source>
        <dbReference type="ARBA" id="ARBA00023277"/>
    </source>
</evidence>
<dbReference type="EMBL" id="JAAWWB010000026">
    <property type="protein sequence ID" value="KAG6751160.1"/>
    <property type="molecule type" value="Genomic_DNA"/>
</dbReference>
<dbReference type="OrthoDB" id="783706at2759"/>
<dbReference type="Pfam" id="PF16363">
    <property type="entry name" value="GDP_Man_Dehyd"/>
    <property type="match status" value="1"/>
</dbReference>
<keyword evidence="8" id="KW-1185">Reference proteome</keyword>
<proteinExistence type="predicted"/>
<dbReference type="PANTHER" id="PTHR43725">
    <property type="entry name" value="UDP-GLUCOSE 4-EPIMERASE"/>
    <property type="match status" value="1"/>
</dbReference>
<dbReference type="AlphaFoldDB" id="A0A8X8CE75"/>